<feature type="signal peptide" evidence="6">
    <location>
        <begin position="1"/>
        <end position="22"/>
    </location>
</feature>
<comment type="similarity">
    <text evidence="2 6">Belongs to the plant self-incompatibility (S1) protein family.</text>
</comment>
<name>A0A9J5XMS9_SOLCO</name>
<gene>
    <name evidence="7" type="ORF">H5410_048802</name>
</gene>
<organism evidence="7 8">
    <name type="scientific">Solanum commersonii</name>
    <name type="common">Commerson's wild potato</name>
    <name type="synonym">Commerson's nightshade</name>
    <dbReference type="NCBI Taxonomy" id="4109"/>
    <lineage>
        <taxon>Eukaryota</taxon>
        <taxon>Viridiplantae</taxon>
        <taxon>Streptophyta</taxon>
        <taxon>Embryophyta</taxon>
        <taxon>Tracheophyta</taxon>
        <taxon>Spermatophyta</taxon>
        <taxon>Magnoliopsida</taxon>
        <taxon>eudicotyledons</taxon>
        <taxon>Gunneridae</taxon>
        <taxon>Pentapetalae</taxon>
        <taxon>asterids</taxon>
        <taxon>lamiids</taxon>
        <taxon>Solanales</taxon>
        <taxon>Solanaceae</taxon>
        <taxon>Solanoideae</taxon>
        <taxon>Solaneae</taxon>
        <taxon>Solanum</taxon>
    </lineage>
</organism>
<dbReference type="AlphaFoldDB" id="A0A9J5XMS9"/>
<evidence type="ECO:0000256" key="2">
    <source>
        <dbReference type="ARBA" id="ARBA00005581"/>
    </source>
</evidence>
<evidence type="ECO:0000313" key="7">
    <source>
        <dbReference type="EMBL" id="KAG5588368.1"/>
    </source>
</evidence>
<dbReference type="InterPro" id="IPR010264">
    <property type="entry name" value="Self-incomp_S1"/>
</dbReference>
<dbReference type="PANTHER" id="PTHR31232">
    <property type="match status" value="1"/>
</dbReference>
<dbReference type="PANTHER" id="PTHR31232:SF172">
    <property type="entry name" value="S-PROTEIN HOMOLOG"/>
    <property type="match status" value="1"/>
</dbReference>
<evidence type="ECO:0000313" key="8">
    <source>
        <dbReference type="Proteomes" id="UP000824120"/>
    </source>
</evidence>
<comment type="subcellular location">
    <subcellularLocation>
        <location evidence="1 6">Secreted</location>
    </subcellularLocation>
</comment>
<evidence type="ECO:0000256" key="3">
    <source>
        <dbReference type="ARBA" id="ARBA00022471"/>
    </source>
</evidence>
<reference evidence="7 8" key="1">
    <citation type="submission" date="2020-09" db="EMBL/GenBank/DDBJ databases">
        <title>De no assembly of potato wild relative species, Solanum commersonii.</title>
        <authorList>
            <person name="Cho K."/>
        </authorList>
    </citation>
    <scope>NUCLEOTIDE SEQUENCE [LARGE SCALE GENOMIC DNA]</scope>
    <source>
        <strain evidence="7">LZ3.2</strain>
        <tissue evidence="7">Leaf</tissue>
    </source>
</reference>
<keyword evidence="8" id="KW-1185">Reference proteome</keyword>
<dbReference type="Pfam" id="PF05938">
    <property type="entry name" value="Self-incomp_S1"/>
    <property type="match status" value="2"/>
</dbReference>
<feature type="chain" id="PRO_5039961611" description="S-protein homolog" evidence="6">
    <location>
        <begin position="23"/>
        <end position="231"/>
    </location>
</feature>
<protein>
    <recommendedName>
        <fullName evidence="6">S-protein homolog</fullName>
    </recommendedName>
</protein>
<evidence type="ECO:0000256" key="5">
    <source>
        <dbReference type="ARBA" id="ARBA00022729"/>
    </source>
</evidence>
<keyword evidence="5 6" id="KW-0732">Signal</keyword>
<dbReference type="OrthoDB" id="1289429at2759"/>
<dbReference type="GO" id="GO:0005576">
    <property type="term" value="C:extracellular region"/>
    <property type="evidence" value="ECO:0007669"/>
    <property type="project" value="UniProtKB-SubCell"/>
</dbReference>
<keyword evidence="3 6" id="KW-0713">Self-incompatibility</keyword>
<accession>A0A9J5XMS9</accession>
<evidence type="ECO:0000256" key="1">
    <source>
        <dbReference type="ARBA" id="ARBA00004613"/>
    </source>
</evidence>
<proteinExistence type="inferred from homology"/>
<dbReference type="GO" id="GO:0060320">
    <property type="term" value="P:rejection of self pollen"/>
    <property type="evidence" value="ECO:0007669"/>
    <property type="project" value="UniProtKB-KW"/>
</dbReference>
<evidence type="ECO:0000256" key="6">
    <source>
        <dbReference type="RuleBase" id="RU367044"/>
    </source>
</evidence>
<dbReference type="Proteomes" id="UP000824120">
    <property type="component" value="Chromosome 9"/>
</dbReference>
<dbReference type="EMBL" id="JACXVP010000009">
    <property type="protein sequence ID" value="KAG5588368.1"/>
    <property type="molecule type" value="Genomic_DNA"/>
</dbReference>
<comment type="caution">
    <text evidence="7">The sequence shown here is derived from an EMBL/GenBank/DDBJ whole genome shotgun (WGS) entry which is preliminary data.</text>
</comment>
<sequence length="231" mass="27948">MSISFINIFLVLLITPLDLSTAKICITTVMEVHIFNKLPFNLLPLQIHCESGDDDLGQHSPAIDEDYHWRFCEAFMGNTLYFCQFQWGIRYKKFNVFNDVEYCLDGLKSPNRLHYCKWEVRNDGFYLEQYNIHCESGDDDLGHHSPMIDEDYHWRFCEALMQTTLYFCRFRWGIKYKRFNVFNDVTYCIYGLKVPNRLNYCKWEVRYDGFYLEQHNAINDTYYMTFLHEWH</sequence>
<keyword evidence="4 6" id="KW-0964">Secreted</keyword>
<evidence type="ECO:0000256" key="4">
    <source>
        <dbReference type="ARBA" id="ARBA00022525"/>
    </source>
</evidence>